<comment type="caution">
    <text evidence="3">The sequence shown here is derived from an EMBL/GenBank/DDBJ whole genome shotgun (WGS) entry which is preliminary data.</text>
</comment>
<organism evidence="3 4">
    <name type="scientific">Streptomyces echinoruber</name>
    <dbReference type="NCBI Taxonomy" id="68898"/>
    <lineage>
        <taxon>Bacteria</taxon>
        <taxon>Bacillati</taxon>
        <taxon>Actinomycetota</taxon>
        <taxon>Actinomycetes</taxon>
        <taxon>Kitasatosporales</taxon>
        <taxon>Streptomycetaceae</taxon>
        <taxon>Streptomyces</taxon>
    </lineage>
</organism>
<dbReference type="InterPro" id="IPR035328">
    <property type="entry name" value="DUF3048_C"/>
</dbReference>
<reference evidence="3" key="1">
    <citation type="journal article" date="2014" name="Int. J. Syst. Evol. Microbiol.">
        <title>Complete genome sequence of Corynebacterium casei LMG S-19264T (=DSM 44701T), isolated from a smear-ripened cheese.</title>
        <authorList>
            <consortium name="US DOE Joint Genome Institute (JGI-PGF)"/>
            <person name="Walter F."/>
            <person name="Albersmeier A."/>
            <person name="Kalinowski J."/>
            <person name="Ruckert C."/>
        </authorList>
    </citation>
    <scope>NUCLEOTIDE SEQUENCE</scope>
    <source>
        <strain evidence="3">JCM 5016</strain>
    </source>
</reference>
<evidence type="ECO:0000256" key="1">
    <source>
        <dbReference type="SAM" id="MobiDB-lite"/>
    </source>
</evidence>
<name>A0A918RRN2_9ACTN</name>
<evidence type="ECO:0000313" key="3">
    <source>
        <dbReference type="EMBL" id="GHA06667.1"/>
    </source>
</evidence>
<evidence type="ECO:0000313" key="4">
    <source>
        <dbReference type="Proteomes" id="UP000623010"/>
    </source>
</evidence>
<dbReference type="InterPro" id="IPR023158">
    <property type="entry name" value="YerB-like_sf"/>
</dbReference>
<feature type="domain" description="DUF3048" evidence="2">
    <location>
        <begin position="3"/>
        <end position="68"/>
    </location>
</feature>
<dbReference type="EMBL" id="BMWH01000026">
    <property type="protein sequence ID" value="GHA06667.1"/>
    <property type="molecule type" value="Genomic_DNA"/>
</dbReference>
<proteinExistence type="predicted"/>
<feature type="region of interest" description="Disordered" evidence="1">
    <location>
        <begin position="1"/>
        <end position="23"/>
    </location>
</feature>
<gene>
    <name evidence="3" type="ORF">GCM10010389_52520</name>
</gene>
<dbReference type="Proteomes" id="UP000623010">
    <property type="component" value="Unassembled WGS sequence"/>
</dbReference>
<keyword evidence="4" id="KW-1185">Reference proteome</keyword>
<accession>A0A918RRN2</accession>
<dbReference type="SUPFAM" id="SSF159774">
    <property type="entry name" value="YerB-like"/>
    <property type="match status" value="1"/>
</dbReference>
<dbReference type="Gene3D" id="3.50.90.10">
    <property type="entry name" value="YerB-like"/>
    <property type="match status" value="1"/>
</dbReference>
<reference evidence="3" key="2">
    <citation type="submission" date="2020-09" db="EMBL/GenBank/DDBJ databases">
        <authorList>
            <person name="Sun Q."/>
            <person name="Ohkuma M."/>
        </authorList>
    </citation>
    <scope>NUCLEOTIDE SEQUENCE</scope>
    <source>
        <strain evidence="3">JCM 5016</strain>
    </source>
</reference>
<protein>
    <recommendedName>
        <fullName evidence="2">DUF3048 domain-containing protein</fullName>
    </recommendedName>
</protein>
<sequence>MEVRRSRYHDALDNHSPYTPSVGSGRAVVLRDGRAFDAVWQRTTAAQGTRFMSPDGSPLTFARGQIWVMLAPA</sequence>
<feature type="compositionally biased region" description="Basic and acidic residues" evidence="1">
    <location>
        <begin position="1"/>
        <end position="13"/>
    </location>
</feature>
<dbReference type="AlphaFoldDB" id="A0A918RRN2"/>
<dbReference type="RefSeq" id="WP_308432553.1">
    <property type="nucleotide sequence ID" value="NZ_BMWH01000026.1"/>
</dbReference>
<dbReference type="Pfam" id="PF17479">
    <property type="entry name" value="DUF3048_C"/>
    <property type="match status" value="1"/>
</dbReference>
<evidence type="ECO:0000259" key="2">
    <source>
        <dbReference type="Pfam" id="PF17479"/>
    </source>
</evidence>